<evidence type="ECO:0000256" key="2">
    <source>
        <dbReference type="ARBA" id="ARBA00022475"/>
    </source>
</evidence>
<comment type="similarity">
    <text evidence="9">Belongs to the PpiD chaperone family.</text>
</comment>
<comment type="caution">
    <text evidence="14">The sequence shown here is derived from an EMBL/GenBank/DDBJ whole genome shotgun (WGS) entry which is preliminary data.</text>
</comment>
<dbReference type="InterPro" id="IPR023058">
    <property type="entry name" value="PPIase_PpiC_CS"/>
</dbReference>
<dbReference type="SUPFAM" id="SSF109998">
    <property type="entry name" value="Triger factor/SurA peptide-binding domain-like"/>
    <property type="match status" value="1"/>
</dbReference>
<dbReference type="InterPro" id="IPR000297">
    <property type="entry name" value="PPIase_PpiC"/>
</dbReference>
<organism evidence="14 15">
    <name type="scientific">Keguizhuia sedimenti</name>
    <dbReference type="NCBI Taxonomy" id="3064264"/>
    <lineage>
        <taxon>Bacteria</taxon>
        <taxon>Pseudomonadati</taxon>
        <taxon>Pseudomonadota</taxon>
        <taxon>Betaproteobacteria</taxon>
        <taxon>Burkholderiales</taxon>
        <taxon>Oxalobacteraceae</taxon>
        <taxon>Keguizhuia</taxon>
    </lineage>
</organism>
<evidence type="ECO:0000256" key="3">
    <source>
        <dbReference type="ARBA" id="ARBA00022519"/>
    </source>
</evidence>
<keyword evidence="12" id="KW-0697">Rotamase</keyword>
<evidence type="ECO:0000256" key="10">
    <source>
        <dbReference type="ARBA" id="ARBA00040743"/>
    </source>
</evidence>
<dbReference type="EMBL" id="JAUYVH010000004">
    <property type="protein sequence ID" value="MDQ9170586.1"/>
    <property type="molecule type" value="Genomic_DNA"/>
</dbReference>
<keyword evidence="5" id="KW-1133">Transmembrane helix</keyword>
<gene>
    <name evidence="14" type="ORF">Q8A64_09190</name>
</gene>
<sequence length="640" mass="70814">MFEFIRTHQRLMQFLLLLFILPSFAFFGLEGYSRFRDDGNVVAKVGGQPITQQELDAAQRQQMDRLRQMFGDQFDAKMFDTPEAKKEVLDGLIAQRALAAEVKQNNIVVSDQALQQTILDIPGLKTPDGKFDSERYKSLLAAQGMTPAMFEARLRQDMALQQLGDTVQATAFAPKFIAARLSEFNEQEREVQEMLFKASDYAAQVKVTDDMLKAYYDKNGEQFEIPEQVKAEYVLLNSEAVAAQITVSDADIKSYYDQNAQRYATQEQRRASHILIPVNKNASDADKTAAKSKAEQILAQARKNPADFAKLAKENSQDPGSAERGGDLGFFGKGMMVKPFEDAAFSMKQGEISNLVQSDFGYHIIQLTGIKPASQKSLDEVRNEIAAEIKKQLAAKKFTELAEVFNNMVYEQPDSLKPVADKLNLKISVADNITRKGNPALPPNAPVNHPKFVQALFSDDVLKNKHNTEAIEVEKNTLVAGRVAEHKPKAKKPFEEVKAAIRERVVQAEADALAKKAGEAKLAQLKANPDAAGFAAPKTVSRAKNPGLNSQAFMAVMKADAGKLPAYVGVDLPKQGYAIYRINKVSQPSTVDTARRQTEQQQIAGALAQQETFAYIESLKNKAKVEIIKPVGESTPETNE</sequence>
<keyword evidence="3" id="KW-0997">Cell inner membrane</keyword>
<evidence type="ECO:0000256" key="7">
    <source>
        <dbReference type="ARBA" id="ARBA00023186"/>
    </source>
</evidence>
<accession>A0ABU1BRF1</accession>
<dbReference type="PANTHER" id="PTHR47529:SF1">
    <property type="entry name" value="PERIPLASMIC CHAPERONE PPID"/>
    <property type="match status" value="1"/>
</dbReference>
<evidence type="ECO:0000313" key="15">
    <source>
        <dbReference type="Proteomes" id="UP001225596"/>
    </source>
</evidence>
<dbReference type="InterPro" id="IPR046357">
    <property type="entry name" value="PPIase_dom_sf"/>
</dbReference>
<protein>
    <recommendedName>
        <fullName evidence="10">Periplasmic chaperone PpiD</fullName>
    </recommendedName>
    <alternativeName>
        <fullName evidence="11">Periplasmic folding chaperone</fullName>
    </alternativeName>
</protein>
<dbReference type="Gene3D" id="1.10.4030.10">
    <property type="entry name" value="Porin chaperone SurA, peptide-binding domain"/>
    <property type="match status" value="1"/>
</dbReference>
<evidence type="ECO:0000256" key="9">
    <source>
        <dbReference type="ARBA" id="ARBA00038408"/>
    </source>
</evidence>
<dbReference type="SUPFAM" id="SSF54534">
    <property type="entry name" value="FKBP-like"/>
    <property type="match status" value="1"/>
</dbReference>
<keyword evidence="6" id="KW-0472">Membrane</keyword>
<keyword evidence="4" id="KW-0812">Transmembrane</keyword>
<dbReference type="InterPro" id="IPR052029">
    <property type="entry name" value="PpiD_chaperone"/>
</dbReference>
<dbReference type="RefSeq" id="WP_338436519.1">
    <property type="nucleotide sequence ID" value="NZ_JAUYVH010000004.1"/>
</dbReference>
<evidence type="ECO:0000313" key="14">
    <source>
        <dbReference type="EMBL" id="MDQ9170586.1"/>
    </source>
</evidence>
<dbReference type="PANTHER" id="PTHR47529">
    <property type="entry name" value="PEPTIDYL-PROLYL CIS-TRANS ISOMERASE D"/>
    <property type="match status" value="1"/>
</dbReference>
<keyword evidence="7" id="KW-0143">Chaperone</keyword>
<dbReference type="Proteomes" id="UP001225596">
    <property type="component" value="Unassembled WGS sequence"/>
</dbReference>
<evidence type="ECO:0000259" key="13">
    <source>
        <dbReference type="PROSITE" id="PS50198"/>
    </source>
</evidence>
<dbReference type="Gene3D" id="3.10.50.40">
    <property type="match status" value="1"/>
</dbReference>
<reference evidence="14 15" key="1">
    <citation type="submission" date="2023-08" db="EMBL/GenBank/DDBJ databases">
        <title>Oxalobacteraceae gen .nov., isolated from river sludge outside the plant.</title>
        <authorList>
            <person name="Zhao S.Y."/>
        </authorList>
    </citation>
    <scope>NUCLEOTIDE SEQUENCE [LARGE SCALE GENOMIC DNA]</scope>
    <source>
        <strain evidence="14 15">R-40</strain>
    </source>
</reference>
<comment type="subcellular location">
    <subcellularLocation>
        <location evidence="1">Cell inner membrane</location>
        <topology evidence="1">Single-pass type II membrane protein</topology>
        <orientation evidence="1">Periplasmic side</orientation>
    </subcellularLocation>
</comment>
<keyword evidence="15" id="KW-1185">Reference proteome</keyword>
<evidence type="ECO:0000256" key="12">
    <source>
        <dbReference type="PROSITE-ProRule" id="PRU00278"/>
    </source>
</evidence>
<evidence type="ECO:0000256" key="6">
    <source>
        <dbReference type="ARBA" id="ARBA00023136"/>
    </source>
</evidence>
<name>A0ABU1BRF1_9BURK</name>
<dbReference type="PROSITE" id="PS50198">
    <property type="entry name" value="PPIC_PPIASE_2"/>
    <property type="match status" value="1"/>
</dbReference>
<evidence type="ECO:0000256" key="11">
    <source>
        <dbReference type="ARBA" id="ARBA00042775"/>
    </source>
</evidence>
<keyword evidence="2" id="KW-1003">Cell membrane</keyword>
<keyword evidence="8 12" id="KW-0413">Isomerase</keyword>
<dbReference type="Pfam" id="PF13624">
    <property type="entry name" value="SurA_N_3"/>
    <property type="match status" value="1"/>
</dbReference>
<evidence type="ECO:0000256" key="5">
    <source>
        <dbReference type="ARBA" id="ARBA00022989"/>
    </source>
</evidence>
<proteinExistence type="inferred from homology"/>
<feature type="domain" description="PpiC" evidence="13">
    <location>
        <begin position="266"/>
        <end position="369"/>
    </location>
</feature>
<dbReference type="PROSITE" id="PS01096">
    <property type="entry name" value="PPIC_PPIASE_1"/>
    <property type="match status" value="1"/>
</dbReference>
<dbReference type="Pfam" id="PF13616">
    <property type="entry name" value="Rotamase_3"/>
    <property type="match status" value="1"/>
</dbReference>
<evidence type="ECO:0000256" key="4">
    <source>
        <dbReference type="ARBA" id="ARBA00022692"/>
    </source>
</evidence>
<dbReference type="InterPro" id="IPR027304">
    <property type="entry name" value="Trigger_fact/SurA_dom_sf"/>
</dbReference>
<evidence type="ECO:0000256" key="1">
    <source>
        <dbReference type="ARBA" id="ARBA00004382"/>
    </source>
</evidence>
<evidence type="ECO:0000256" key="8">
    <source>
        <dbReference type="ARBA" id="ARBA00023235"/>
    </source>
</evidence>